<evidence type="ECO:0000256" key="3">
    <source>
        <dbReference type="ARBA" id="ARBA00022603"/>
    </source>
</evidence>
<dbReference type="InterPro" id="IPR017921">
    <property type="entry name" value="Znf_CTCHY"/>
</dbReference>
<comment type="caution">
    <text evidence="9">The sequence shown here is derived from an EMBL/GenBank/DDBJ whole genome shotgun (WGS) entry which is preliminary data.</text>
</comment>
<accession>A0A2G8L0P9</accession>
<feature type="region of interest" description="Disordered" evidence="6">
    <location>
        <begin position="389"/>
        <end position="421"/>
    </location>
</feature>
<organism evidence="9 10">
    <name type="scientific">Stichopus japonicus</name>
    <name type="common">Sea cucumber</name>
    <dbReference type="NCBI Taxonomy" id="307972"/>
    <lineage>
        <taxon>Eukaryota</taxon>
        <taxon>Metazoa</taxon>
        <taxon>Echinodermata</taxon>
        <taxon>Eleutherozoa</taxon>
        <taxon>Echinozoa</taxon>
        <taxon>Holothuroidea</taxon>
        <taxon>Aspidochirotacea</taxon>
        <taxon>Aspidochirotida</taxon>
        <taxon>Stichopodidae</taxon>
        <taxon>Apostichopus</taxon>
    </lineage>
</organism>
<dbReference type="GO" id="GO:0003676">
    <property type="term" value="F:nucleic acid binding"/>
    <property type="evidence" value="ECO:0007669"/>
    <property type="project" value="InterPro"/>
</dbReference>
<evidence type="ECO:0000256" key="1">
    <source>
        <dbReference type="ARBA" id="ARBA00004496"/>
    </source>
</evidence>
<name>A0A2G8L0P9_STIJA</name>
<dbReference type="InterPro" id="IPR041370">
    <property type="entry name" value="Mlase_EEF1AKMT1/ZCCHC4"/>
</dbReference>
<evidence type="ECO:0000256" key="4">
    <source>
        <dbReference type="ARBA" id="ARBA00022679"/>
    </source>
</evidence>
<dbReference type="GO" id="GO:0005730">
    <property type="term" value="C:nucleolus"/>
    <property type="evidence" value="ECO:0007669"/>
    <property type="project" value="TreeGrafter"/>
</dbReference>
<dbReference type="InterPro" id="IPR039846">
    <property type="entry name" value="ZCCHC4"/>
</dbReference>
<dbReference type="PROSITE" id="PS50158">
    <property type="entry name" value="ZF_CCHC"/>
    <property type="match status" value="1"/>
</dbReference>
<dbReference type="EMBL" id="MRZV01000275">
    <property type="protein sequence ID" value="PIK53720.1"/>
    <property type="molecule type" value="Genomic_DNA"/>
</dbReference>
<evidence type="ECO:0000259" key="8">
    <source>
        <dbReference type="PROSITE" id="PS51270"/>
    </source>
</evidence>
<dbReference type="GO" id="GO:0008988">
    <property type="term" value="F:rRNA (adenine-N6-)-methyltransferase activity"/>
    <property type="evidence" value="ECO:0007669"/>
    <property type="project" value="InterPro"/>
</dbReference>
<keyword evidence="10" id="KW-1185">Reference proteome</keyword>
<keyword evidence="2" id="KW-0963">Cytoplasm</keyword>
<dbReference type="InterPro" id="IPR037275">
    <property type="entry name" value="Znf_CTCHY_sf"/>
</dbReference>
<evidence type="ECO:0000313" key="9">
    <source>
        <dbReference type="EMBL" id="PIK53720.1"/>
    </source>
</evidence>
<evidence type="ECO:0000313" key="10">
    <source>
        <dbReference type="Proteomes" id="UP000230750"/>
    </source>
</evidence>
<keyword evidence="5" id="KW-0863">Zinc-finger</keyword>
<dbReference type="OrthoDB" id="431817at2759"/>
<keyword evidence="3" id="KW-0489">Methyltransferase</keyword>
<proteinExistence type="predicted"/>
<comment type="subcellular location">
    <subcellularLocation>
        <location evidence="1">Cytoplasm</location>
    </subcellularLocation>
</comment>
<dbReference type="GO" id="GO:0005737">
    <property type="term" value="C:cytoplasm"/>
    <property type="evidence" value="ECO:0007669"/>
    <property type="project" value="UniProtKB-SubCell"/>
</dbReference>
<dbReference type="PROSITE" id="PS51270">
    <property type="entry name" value="ZF_CTCHY"/>
    <property type="match status" value="1"/>
</dbReference>
<keyword evidence="5" id="KW-0862">Zinc</keyword>
<keyword evidence="5" id="KW-0479">Metal-binding</keyword>
<protein>
    <submittedName>
        <fullName evidence="9">Putative zinc finger CCHC domain-containing protein 4 isoform X2</fullName>
    </submittedName>
</protein>
<feature type="domain" description="CCHC-type" evidence="7">
    <location>
        <begin position="365"/>
        <end position="380"/>
    </location>
</feature>
<evidence type="ECO:0000256" key="2">
    <source>
        <dbReference type="ARBA" id="ARBA00022490"/>
    </source>
</evidence>
<dbReference type="PANTHER" id="PTHR13493:SF3">
    <property type="entry name" value="RRNA N6-ADENOSINE-METHYLTRANSFERASE ZCCHC4"/>
    <property type="match status" value="1"/>
</dbReference>
<dbReference type="GO" id="GO:0008270">
    <property type="term" value="F:zinc ion binding"/>
    <property type="evidence" value="ECO:0007669"/>
    <property type="project" value="UniProtKB-KW"/>
</dbReference>
<dbReference type="Proteomes" id="UP000230750">
    <property type="component" value="Unassembled WGS sequence"/>
</dbReference>
<sequence length="472" mass="54910">MSPLVKTSPEMSGKDRNLQGCDVLISEDILSISPHCEHGPTLLFEKYYGKGNVKRFFACSAYRDRKYCKFYQPFDEKSFNHLKGQKCSKMYKTEETRRRKLLVMRIHGTTEFLVKTIKSLHFDKVLCVGVPRLHETLLKDKAQLKIDSLLLDIDERFAQFFSSSEFCRYNMFNDYFFCGSSRVTLQSFLRNQRVLLVMDPPFGGLVEALAFTISQITNSSSLDTNSPSSLRVMWIFPYFMEKRILSALPNFHMLDYKVSYDNHVTFKNGSKSSKNSPVRIFTDISPAKISLPADEGYWYCSKCKLFSAPENLHCDKCNKCPSKDGSTYRHCTSCDRCVKPAYTHCALCKRCELPSHNCNRVLAGCHLCGDSSHKRRECPQHKTFQFRTTDKPNILHSREEKNLSREEGQPNETDENLERKRHSKNRFILGSRKLGKRSYFKHLRRGLYQDYIREYVSRRRLRGLRSTISITT</sequence>
<dbReference type="PANTHER" id="PTHR13493">
    <property type="entry name" value="ZINC FINGER CCHC DOMAIN-CONTAINING"/>
    <property type="match status" value="1"/>
</dbReference>
<dbReference type="PROSITE" id="PS50216">
    <property type="entry name" value="DHHC"/>
    <property type="match status" value="1"/>
</dbReference>
<evidence type="ECO:0000256" key="6">
    <source>
        <dbReference type="SAM" id="MobiDB-lite"/>
    </source>
</evidence>
<feature type="domain" description="CTCHY-type" evidence="8">
    <location>
        <begin position="295"/>
        <end position="359"/>
    </location>
</feature>
<dbReference type="SUPFAM" id="SSF161245">
    <property type="entry name" value="Zinc hairpin stack"/>
    <property type="match status" value="1"/>
</dbReference>
<keyword evidence="4" id="KW-0808">Transferase</keyword>
<feature type="compositionally biased region" description="Basic and acidic residues" evidence="6">
    <location>
        <begin position="396"/>
        <end position="408"/>
    </location>
</feature>
<dbReference type="STRING" id="307972.A0A2G8L0P9"/>
<reference evidence="9 10" key="1">
    <citation type="journal article" date="2017" name="PLoS Biol.">
        <title>The sea cucumber genome provides insights into morphological evolution and visceral regeneration.</title>
        <authorList>
            <person name="Zhang X."/>
            <person name="Sun L."/>
            <person name="Yuan J."/>
            <person name="Sun Y."/>
            <person name="Gao Y."/>
            <person name="Zhang L."/>
            <person name="Li S."/>
            <person name="Dai H."/>
            <person name="Hamel J.F."/>
            <person name="Liu C."/>
            <person name="Yu Y."/>
            <person name="Liu S."/>
            <person name="Lin W."/>
            <person name="Guo K."/>
            <person name="Jin S."/>
            <person name="Xu P."/>
            <person name="Storey K.B."/>
            <person name="Huan P."/>
            <person name="Zhang T."/>
            <person name="Zhou Y."/>
            <person name="Zhang J."/>
            <person name="Lin C."/>
            <person name="Li X."/>
            <person name="Xing L."/>
            <person name="Huo D."/>
            <person name="Sun M."/>
            <person name="Wang L."/>
            <person name="Mercier A."/>
            <person name="Li F."/>
            <person name="Yang H."/>
            <person name="Xiang J."/>
        </authorList>
    </citation>
    <scope>NUCLEOTIDE SEQUENCE [LARGE SCALE GENOMIC DNA]</scope>
    <source>
        <strain evidence="9">Shaxun</strain>
        <tissue evidence="9">Muscle</tissue>
    </source>
</reference>
<dbReference type="Pfam" id="PF10237">
    <property type="entry name" value="N6-adenineMlase"/>
    <property type="match status" value="1"/>
</dbReference>
<dbReference type="AlphaFoldDB" id="A0A2G8L0P9"/>
<dbReference type="InterPro" id="IPR001878">
    <property type="entry name" value="Znf_CCHC"/>
</dbReference>
<gene>
    <name evidence="9" type="ORF">BSL78_09389</name>
</gene>
<evidence type="ECO:0000259" key="7">
    <source>
        <dbReference type="PROSITE" id="PS50158"/>
    </source>
</evidence>
<evidence type="ECO:0000256" key="5">
    <source>
        <dbReference type="PROSITE-ProRule" id="PRU00047"/>
    </source>
</evidence>